<organism evidence="4 5">
    <name type="scientific">Pseudoxanthomonas winnipegensis</name>
    <dbReference type="NCBI Taxonomy" id="2480810"/>
    <lineage>
        <taxon>Bacteria</taxon>
        <taxon>Pseudomonadati</taxon>
        <taxon>Pseudomonadota</taxon>
        <taxon>Gammaproteobacteria</taxon>
        <taxon>Lysobacterales</taxon>
        <taxon>Lysobacteraceae</taxon>
        <taxon>Pseudoxanthomonas</taxon>
    </lineage>
</organism>
<evidence type="ECO:0000256" key="1">
    <source>
        <dbReference type="ARBA" id="ARBA00006328"/>
    </source>
</evidence>
<keyword evidence="2" id="KW-0521">NADP</keyword>
<evidence type="ECO:0000256" key="2">
    <source>
        <dbReference type="ARBA" id="ARBA00022857"/>
    </source>
</evidence>
<dbReference type="Gene3D" id="3.40.50.720">
    <property type="entry name" value="NAD(P)-binding Rossmann-like Domain"/>
    <property type="match status" value="1"/>
</dbReference>
<feature type="domain" description="NmrA-like" evidence="3">
    <location>
        <begin position="9"/>
        <end position="264"/>
    </location>
</feature>
<dbReference type="RefSeq" id="WP_130551474.1">
    <property type="nucleotide sequence ID" value="NZ_SHMC01000003.1"/>
</dbReference>
<dbReference type="OrthoDB" id="6434603at2"/>
<sequence>MRFSDIPTPRVLVYLANGVQGGAVVRAALARGFAVRAMVRRRAHTVWSSVSGVETVEADLDELDALRAASVGVDAAVLQIPTGSSDAMVAQARRAAQATVAAGVRAVVLKLASASRPAPCAEPSFVGNVRVEAALREAGLSFACVRPTMYLDNLLKPSARRDIVEDGAFSPPIAATQRIAWTSVDDCARAAVALLGSGATGDYRIGGARDLDGPALAACVSEGLGRPVVYRAQPVDAFEREVEAAMGAGMGARIASKFRYFASFPDQADAMLTRPGPYPFPLAELERTDVTAWVRRHRAAFLVD</sequence>
<dbReference type="InterPro" id="IPR051164">
    <property type="entry name" value="NmrA-like_oxidored"/>
</dbReference>
<dbReference type="InterPro" id="IPR008030">
    <property type="entry name" value="NmrA-like"/>
</dbReference>
<dbReference type="SUPFAM" id="SSF51735">
    <property type="entry name" value="NAD(P)-binding Rossmann-fold domains"/>
    <property type="match status" value="1"/>
</dbReference>
<proteinExistence type="inferred from homology"/>
<dbReference type="Proteomes" id="UP000292627">
    <property type="component" value="Unassembled WGS sequence"/>
</dbReference>
<dbReference type="PANTHER" id="PTHR42748">
    <property type="entry name" value="NITROGEN METABOLITE REPRESSION PROTEIN NMRA FAMILY MEMBER"/>
    <property type="match status" value="1"/>
</dbReference>
<name>A0A4Q8LB49_9GAMM</name>
<dbReference type="Pfam" id="PF05368">
    <property type="entry name" value="NmrA"/>
    <property type="match status" value="1"/>
</dbReference>
<evidence type="ECO:0000313" key="4">
    <source>
        <dbReference type="EMBL" id="TAA25857.1"/>
    </source>
</evidence>
<dbReference type="InterPro" id="IPR036291">
    <property type="entry name" value="NAD(P)-bd_dom_sf"/>
</dbReference>
<gene>
    <name evidence="4" type="ORF">EA660_10550</name>
</gene>
<dbReference type="PANTHER" id="PTHR42748:SF7">
    <property type="entry name" value="NMRA LIKE REDOX SENSOR 1-RELATED"/>
    <property type="match status" value="1"/>
</dbReference>
<comment type="similarity">
    <text evidence="1">Belongs to the NmrA-type oxidoreductase family.</text>
</comment>
<dbReference type="EMBL" id="SHMC01000003">
    <property type="protein sequence ID" value="TAA25857.1"/>
    <property type="molecule type" value="Genomic_DNA"/>
</dbReference>
<evidence type="ECO:0000313" key="5">
    <source>
        <dbReference type="Proteomes" id="UP000292627"/>
    </source>
</evidence>
<dbReference type="AlphaFoldDB" id="A0A4Q8LB49"/>
<protein>
    <submittedName>
        <fullName evidence="4">Nucleoside-diphosphate sugar epimerase</fullName>
    </submittedName>
</protein>
<evidence type="ECO:0000259" key="3">
    <source>
        <dbReference type="Pfam" id="PF05368"/>
    </source>
</evidence>
<accession>A0A4Q8LB49</accession>
<reference evidence="4 5" key="1">
    <citation type="submission" date="2019-02" db="EMBL/GenBank/DDBJ databases">
        <title>WGS of Pseudoxanthomonas species novum from clinical isolates.</title>
        <authorList>
            <person name="Bernier A.-M."/>
            <person name="Bernard K."/>
            <person name="Vachon A."/>
        </authorList>
    </citation>
    <scope>NUCLEOTIDE SEQUENCE [LARGE SCALE GENOMIC DNA]</scope>
    <source>
        <strain evidence="4 5">NML171200</strain>
    </source>
</reference>
<comment type="caution">
    <text evidence="4">The sequence shown here is derived from an EMBL/GenBank/DDBJ whole genome shotgun (WGS) entry which is preliminary data.</text>
</comment>